<sequence>DALRSIASRRRLARPLDTTPTGSDKLSAEAPSLRGVPSIYGMREWVQRLGHSEEELRSLNIVHVAGTKGKGSTCAYIEALLRSHGQRTGFPRKTGLYTSPHLLIPEERIRLDSKPVSPDLFAKNYFEVHNKLRSAKPVPRVEHGPRYLQMWALTALHTFIKEKVDVAVIETHHGGEFDATNFLQQTVVTVVTTLGMDHVEQLGPTLRNIAWHKAGIFKTGAAAISAPQDPEGTDVLRARATEREVHLEFANVARYTKAVAGLPAEVLRVNCSVAIAAAKAFLCKTSSDARLSEEDIDRGIQGFSWPGRFQIIHADGVAWFLDSAHNIMSVTKAAKWFHEASTRNDLRVSPFVREWKPLLRELLAALKETGIHFAVLVFTAQTQITASRGFATLQYSRESEAKTSICSSDLQQRLDGFAAVGREYFPEAKVHTDANVNRAVEAVISFSQREKASRVFVTGSQHLVGGVLKCITPAA</sequence>
<dbReference type="Gene3D" id="3.90.190.20">
    <property type="entry name" value="Mur ligase, C-terminal domain"/>
    <property type="match status" value="1"/>
</dbReference>
<dbReference type="EC" id="6.3.2.17" evidence="3"/>
<dbReference type="GO" id="GO:0046872">
    <property type="term" value="F:metal ion binding"/>
    <property type="evidence" value="ECO:0007669"/>
    <property type="project" value="UniProtKB-KW"/>
</dbReference>
<evidence type="ECO:0000256" key="6">
    <source>
        <dbReference type="ARBA" id="ARBA00022723"/>
    </source>
</evidence>
<keyword evidence="6" id="KW-0479">Metal-binding</keyword>
<organism evidence="14 15">
    <name type="scientific">Hortaea werneckii</name>
    <name type="common">Black yeast</name>
    <name type="synonym">Cladosporium werneckii</name>
    <dbReference type="NCBI Taxonomy" id="91943"/>
    <lineage>
        <taxon>Eukaryota</taxon>
        <taxon>Fungi</taxon>
        <taxon>Dikarya</taxon>
        <taxon>Ascomycota</taxon>
        <taxon>Pezizomycotina</taxon>
        <taxon>Dothideomycetes</taxon>
        <taxon>Dothideomycetidae</taxon>
        <taxon>Mycosphaerellales</taxon>
        <taxon>Teratosphaeriaceae</taxon>
        <taxon>Hortaea</taxon>
    </lineage>
</organism>
<evidence type="ECO:0000256" key="7">
    <source>
        <dbReference type="ARBA" id="ARBA00022741"/>
    </source>
</evidence>
<dbReference type="AlphaFoldDB" id="A0A3M7CSE5"/>
<keyword evidence="8" id="KW-0067">ATP-binding</keyword>
<comment type="catalytic activity">
    <reaction evidence="12">
        <text>(6S)-5,6,7,8-tetrahydrofolyl-(gamma-L-Glu)(n) + L-glutamate + ATP = (6S)-5,6,7,8-tetrahydrofolyl-(gamma-L-Glu)(n+1) + ADP + phosphate + H(+)</text>
        <dbReference type="Rhea" id="RHEA:10580"/>
        <dbReference type="Rhea" id="RHEA-COMP:14738"/>
        <dbReference type="Rhea" id="RHEA-COMP:14740"/>
        <dbReference type="ChEBI" id="CHEBI:15378"/>
        <dbReference type="ChEBI" id="CHEBI:29985"/>
        <dbReference type="ChEBI" id="CHEBI:30616"/>
        <dbReference type="ChEBI" id="CHEBI:43474"/>
        <dbReference type="ChEBI" id="CHEBI:141005"/>
        <dbReference type="ChEBI" id="CHEBI:456216"/>
        <dbReference type="EC" id="6.3.2.17"/>
    </reaction>
</comment>
<feature type="region of interest" description="Disordered" evidence="13">
    <location>
        <begin position="1"/>
        <end position="30"/>
    </location>
</feature>
<evidence type="ECO:0000256" key="8">
    <source>
        <dbReference type="ARBA" id="ARBA00022840"/>
    </source>
</evidence>
<dbReference type="Gene3D" id="3.40.1190.10">
    <property type="entry name" value="Mur-like, catalytic domain"/>
    <property type="match status" value="1"/>
</dbReference>
<reference evidence="14 15" key="1">
    <citation type="journal article" date="2018" name="BMC Genomics">
        <title>Genomic evidence for intraspecific hybridization in a clonal and extremely halotolerant yeast.</title>
        <authorList>
            <person name="Gostincar C."/>
            <person name="Stajich J.E."/>
            <person name="Zupancic J."/>
            <person name="Zalar P."/>
            <person name="Gunde-Cimerman N."/>
        </authorList>
    </citation>
    <scope>NUCLEOTIDE SEQUENCE [LARGE SCALE GENOMIC DNA]</scope>
    <source>
        <strain evidence="14 15">EXF-151</strain>
    </source>
</reference>
<evidence type="ECO:0000256" key="2">
    <source>
        <dbReference type="ARBA" id="ARBA00008276"/>
    </source>
</evidence>
<evidence type="ECO:0000256" key="3">
    <source>
        <dbReference type="ARBA" id="ARBA00013025"/>
    </source>
</evidence>
<protein>
    <recommendedName>
        <fullName evidence="3">tetrahydrofolate synthase</fullName>
        <ecNumber evidence="3">6.3.2.17</ecNumber>
    </recommendedName>
    <alternativeName>
        <fullName evidence="11">Folylpoly-gamma-glutamate synthetase</fullName>
    </alternativeName>
    <alternativeName>
        <fullName evidence="10">Tetrahydrofolylpolyglutamate synthase</fullName>
    </alternativeName>
</protein>
<evidence type="ECO:0000256" key="11">
    <source>
        <dbReference type="ARBA" id="ARBA00030876"/>
    </source>
</evidence>
<keyword evidence="4" id="KW-0554">One-carbon metabolism</keyword>
<comment type="caution">
    <text evidence="14">The sequence shown here is derived from an EMBL/GenBank/DDBJ whole genome shotgun (WGS) entry which is preliminary data.</text>
</comment>
<evidence type="ECO:0000256" key="13">
    <source>
        <dbReference type="SAM" id="MobiDB-lite"/>
    </source>
</evidence>
<dbReference type="InterPro" id="IPR001645">
    <property type="entry name" value="Folylpolyglutamate_synth"/>
</dbReference>
<dbReference type="SUPFAM" id="SSF53244">
    <property type="entry name" value="MurD-like peptide ligases, peptide-binding domain"/>
    <property type="match status" value="1"/>
</dbReference>
<dbReference type="GO" id="GO:0005829">
    <property type="term" value="C:cytosol"/>
    <property type="evidence" value="ECO:0007669"/>
    <property type="project" value="TreeGrafter"/>
</dbReference>
<keyword evidence="5" id="KW-0436">Ligase</keyword>
<evidence type="ECO:0000256" key="10">
    <source>
        <dbReference type="ARBA" id="ARBA00030592"/>
    </source>
</evidence>
<dbReference type="Proteomes" id="UP000270230">
    <property type="component" value="Unassembled WGS sequence"/>
</dbReference>
<dbReference type="GO" id="GO:0005524">
    <property type="term" value="F:ATP binding"/>
    <property type="evidence" value="ECO:0007669"/>
    <property type="project" value="UniProtKB-KW"/>
</dbReference>
<evidence type="ECO:0000256" key="5">
    <source>
        <dbReference type="ARBA" id="ARBA00022598"/>
    </source>
</evidence>
<name>A0A3M7CSE5_HORWE</name>
<evidence type="ECO:0000256" key="4">
    <source>
        <dbReference type="ARBA" id="ARBA00022563"/>
    </source>
</evidence>
<evidence type="ECO:0000256" key="9">
    <source>
        <dbReference type="ARBA" id="ARBA00022842"/>
    </source>
</evidence>
<dbReference type="UniPathway" id="UPA00850"/>
<keyword evidence="9" id="KW-0460">Magnesium</keyword>
<dbReference type="SUPFAM" id="SSF53623">
    <property type="entry name" value="MurD-like peptide ligases, catalytic domain"/>
    <property type="match status" value="1"/>
</dbReference>
<evidence type="ECO:0000256" key="1">
    <source>
        <dbReference type="ARBA" id="ARBA00005150"/>
    </source>
</evidence>
<dbReference type="InterPro" id="IPR036615">
    <property type="entry name" value="Mur_ligase_C_dom_sf"/>
</dbReference>
<dbReference type="PANTHER" id="PTHR11136:SF5">
    <property type="entry name" value="FOLYLPOLYGLUTAMATE SYNTHASE, MITOCHONDRIAL"/>
    <property type="match status" value="1"/>
</dbReference>
<comment type="pathway">
    <text evidence="1">Cofactor biosynthesis; tetrahydrofolylpolyglutamate biosynthesis.</text>
</comment>
<dbReference type="GO" id="GO:0005739">
    <property type="term" value="C:mitochondrion"/>
    <property type="evidence" value="ECO:0007669"/>
    <property type="project" value="TreeGrafter"/>
</dbReference>
<keyword evidence="7" id="KW-0547">Nucleotide-binding</keyword>
<dbReference type="GO" id="GO:0004326">
    <property type="term" value="F:tetrahydrofolylpolyglutamate synthase activity"/>
    <property type="evidence" value="ECO:0007669"/>
    <property type="project" value="UniProtKB-EC"/>
</dbReference>
<gene>
    <name evidence="14" type="ORF">D0865_04500</name>
</gene>
<dbReference type="EMBL" id="QWIN01000275">
    <property type="protein sequence ID" value="RMY54840.1"/>
    <property type="molecule type" value="Genomic_DNA"/>
</dbReference>
<feature type="non-terminal residue" evidence="14">
    <location>
        <position position="1"/>
    </location>
</feature>
<accession>A0A3M7CSE5</accession>
<dbReference type="PANTHER" id="PTHR11136">
    <property type="entry name" value="FOLYLPOLYGLUTAMATE SYNTHASE-RELATED"/>
    <property type="match status" value="1"/>
</dbReference>
<proteinExistence type="inferred from homology"/>
<evidence type="ECO:0000313" key="15">
    <source>
        <dbReference type="Proteomes" id="UP000270230"/>
    </source>
</evidence>
<dbReference type="OrthoDB" id="5212574at2759"/>
<comment type="similarity">
    <text evidence="2">Belongs to the folylpolyglutamate synthase family.</text>
</comment>
<dbReference type="NCBIfam" id="TIGR01499">
    <property type="entry name" value="folC"/>
    <property type="match status" value="1"/>
</dbReference>
<dbReference type="GO" id="GO:0006730">
    <property type="term" value="P:one-carbon metabolic process"/>
    <property type="evidence" value="ECO:0007669"/>
    <property type="project" value="UniProtKB-KW"/>
</dbReference>
<evidence type="ECO:0000256" key="12">
    <source>
        <dbReference type="ARBA" id="ARBA00047493"/>
    </source>
</evidence>
<dbReference type="InterPro" id="IPR036565">
    <property type="entry name" value="Mur-like_cat_sf"/>
</dbReference>
<evidence type="ECO:0000313" key="14">
    <source>
        <dbReference type="EMBL" id="RMY54840.1"/>
    </source>
</evidence>